<dbReference type="GO" id="GO:0004124">
    <property type="term" value="F:cysteine synthase activity"/>
    <property type="evidence" value="ECO:0007669"/>
    <property type="project" value="TreeGrafter"/>
</dbReference>
<gene>
    <name evidence="7" type="ORF">ES724_05170</name>
</gene>
<dbReference type="OrthoDB" id="9803729at2"/>
<comment type="similarity">
    <text evidence="2 6">Belongs to the trans-sulfuration enzymes family.</text>
</comment>
<evidence type="ECO:0000313" key="8">
    <source>
        <dbReference type="Proteomes" id="UP000321367"/>
    </source>
</evidence>
<keyword evidence="4 5" id="KW-0663">Pyridoxal phosphate</keyword>
<dbReference type="Gene3D" id="3.90.1150.10">
    <property type="entry name" value="Aspartate Aminotransferase, domain 1"/>
    <property type="match status" value="1"/>
</dbReference>
<evidence type="ECO:0000256" key="5">
    <source>
        <dbReference type="PIRSR" id="PIRSR001434-2"/>
    </source>
</evidence>
<accession>A0A5C7A1P0</accession>
<evidence type="ECO:0000256" key="2">
    <source>
        <dbReference type="ARBA" id="ARBA00009077"/>
    </source>
</evidence>
<keyword evidence="3 7" id="KW-0808">Transferase</keyword>
<dbReference type="NCBIfam" id="TIGR01326">
    <property type="entry name" value="OAH_OAS_sulfhy"/>
    <property type="match status" value="1"/>
</dbReference>
<dbReference type="InterPro" id="IPR006235">
    <property type="entry name" value="OAc-hSer/O-AcSer_sulfhydrylase"/>
</dbReference>
<dbReference type="Pfam" id="PF01053">
    <property type="entry name" value="Cys_Met_Meta_PP"/>
    <property type="match status" value="1"/>
</dbReference>
<dbReference type="InterPro" id="IPR000277">
    <property type="entry name" value="Cys/Met-Metab_PyrdxlP-dep_enz"/>
</dbReference>
<comment type="cofactor">
    <cofactor evidence="1 6">
        <name>pyridoxal 5'-phosphate</name>
        <dbReference type="ChEBI" id="CHEBI:597326"/>
    </cofactor>
</comment>
<evidence type="ECO:0000256" key="4">
    <source>
        <dbReference type="ARBA" id="ARBA00022898"/>
    </source>
</evidence>
<dbReference type="AlphaFoldDB" id="A0A5C7A1P0"/>
<dbReference type="InterPro" id="IPR015421">
    <property type="entry name" value="PyrdxlP-dep_Trfase_major"/>
</dbReference>
<dbReference type="GO" id="GO:0019346">
    <property type="term" value="P:transsulfuration"/>
    <property type="evidence" value="ECO:0007669"/>
    <property type="project" value="InterPro"/>
</dbReference>
<dbReference type="InterPro" id="IPR015424">
    <property type="entry name" value="PyrdxlP-dep_Trfase"/>
</dbReference>
<organism evidence="7 8">
    <name type="scientific">Gillisia hiemivivida</name>
    <dbReference type="NCBI Taxonomy" id="291190"/>
    <lineage>
        <taxon>Bacteria</taxon>
        <taxon>Pseudomonadati</taxon>
        <taxon>Bacteroidota</taxon>
        <taxon>Flavobacteriia</taxon>
        <taxon>Flavobacteriales</taxon>
        <taxon>Flavobacteriaceae</taxon>
        <taxon>Gillisia</taxon>
    </lineage>
</organism>
<proteinExistence type="inferred from homology"/>
<dbReference type="GO" id="GO:0006535">
    <property type="term" value="P:cysteine biosynthetic process from serine"/>
    <property type="evidence" value="ECO:0007669"/>
    <property type="project" value="TreeGrafter"/>
</dbReference>
<dbReference type="GO" id="GO:0071269">
    <property type="term" value="P:L-homocysteine biosynthetic process"/>
    <property type="evidence" value="ECO:0007669"/>
    <property type="project" value="TreeGrafter"/>
</dbReference>
<dbReference type="FunFam" id="3.40.640.10:FF:000035">
    <property type="entry name" value="O-succinylhomoserine sulfhydrylase"/>
    <property type="match status" value="1"/>
</dbReference>
<name>A0A5C7A1P0_9FLAO</name>
<dbReference type="InterPro" id="IPR015422">
    <property type="entry name" value="PyrdxlP-dep_Trfase_small"/>
</dbReference>
<dbReference type="RefSeq" id="WP_146930462.1">
    <property type="nucleotide sequence ID" value="NZ_CBCSHZ010000003.1"/>
</dbReference>
<dbReference type="EMBL" id="VORY01000003">
    <property type="protein sequence ID" value="TXD94860.1"/>
    <property type="molecule type" value="Genomic_DNA"/>
</dbReference>
<evidence type="ECO:0000313" key="7">
    <source>
        <dbReference type="EMBL" id="TXD94860.1"/>
    </source>
</evidence>
<dbReference type="PIRSF" id="PIRSF001434">
    <property type="entry name" value="CGS"/>
    <property type="match status" value="1"/>
</dbReference>
<dbReference type="GO" id="GO:0003961">
    <property type="term" value="F:O-acetylhomoserine aminocarboxypropyltransferase activity"/>
    <property type="evidence" value="ECO:0007669"/>
    <property type="project" value="TreeGrafter"/>
</dbReference>
<sequence length="430" mass="46736">MSTQQFATNALHAGHDVTINGGTRAVPLYQTTSYVFKNSDHAANLFSLAEPGFIYTRINNPTNDILEQRLATLEGGIGAVVTASGTAAINTTLLTLLRSGDHIVASSSLYGGTYNLLNVTLPRFGITTTFVDPSDPENFQKAAKENTRVFFIESLGNPKLDVLDIKAISTYAKEFKVPLIVDNTVATPSLLNPIQHGADIVIHSLTKYINGNGTSLGGVIIDAGKFDWANGKFPEFTEPSAGYHGLVYHDALKEAAFIAKVRIEGLRDHGAVLSPFNAFQIIQGLETLEIRIKKHSENALALAKWLQEQDQVKWVNYPGLENSEYYELAQQYLPKGQSGVVTFGVEGGFDSAKVIADETTIFSLLANIGDTKSLIIHPASTTHQQLSDEQQEATGVTKDLIRLSVGLEDLEDLKSDLKQAFSKIGKKVLK</sequence>
<dbReference type="Proteomes" id="UP000321367">
    <property type="component" value="Unassembled WGS sequence"/>
</dbReference>
<dbReference type="PANTHER" id="PTHR43797">
    <property type="entry name" value="HOMOCYSTEINE/CYSTEINE SYNTHASE"/>
    <property type="match status" value="1"/>
</dbReference>
<dbReference type="GO" id="GO:0030170">
    <property type="term" value="F:pyridoxal phosphate binding"/>
    <property type="evidence" value="ECO:0007669"/>
    <property type="project" value="InterPro"/>
</dbReference>
<dbReference type="SUPFAM" id="SSF53383">
    <property type="entry name" value="PLP-dependent transferases"/>
    <property type="match status" value="1"/>
</dbReference>
<feature type="modified residue" description="N6-(pyridoxal phosphate)lysine" evidence="5">
    <location>
        <position position="207"/>
    </location>
</feature>
<protein>
    <submittedName>
        <fullName evidence="7">O-acetylhomoserine aminocarboxypropyltransferase/cysteine synthase</fullName>
    </submittedName>
</protein>
<keyword evidence="8" id="KW-1185">Reference proteome</keyword>
<dbReference type="GO" id="GO:0005737">
    <property type="term" value="C:cytoplasm"/>
    <property type="evidence" value="ECO:0007669"/>
    <property type="project" value="TreeGrafter"/>
</dbReference>
<evidence type="ECO:0000256" key="3">
    <source>
        <dbReference type="ARBA" id="ARBA00022679"/>
    </source>
</evidence>
<comment type="caution">
    <text evidence="7">The sequence shown here is derived from an EMBL/GenBank/DDBJ whole genome shotgun (WGS) entry which is preliminary data.</text>
</comment>
<evidence type="ECO:0000256" key="6">
    <source>
        <dbReference type="RuleBase" id="RU362118"/>
    </source>
</evidence>
<dbReference type="Gene3D" id="3.40.640.10">
    <property type="entry name" value="Type I PLP-dependent aspartate aminotransferase-like (Major domain)"/>
    <property type="match status" value="1"/>
</dbReference>
<dbReference type="CDD" id="cd00614">
    <property type="entry name" value="CGS_like"/>
    <property type="match status" value="1"/>
</dbReference>
<reference evidence="7 8" key="1">
    <citation type="submission" date="2019-08" db="EMBL/GenBank/DDBJ databases">
        <title>Genome sequence of Gillisia hiemivivida IC154 (type strain).</title>
        <authorList>
            <person name="Bowman J.P."/>
        </authorList>
    </citation>
    <scope>NUCLEOTIDE SEQUENCE [LARGE SCALE GENOMIC DNA]</scope>
    <source>
        <strain evidence="7 8">IC154</strain>
    </source>
</reference>
<dbReference type="PANTHER" id="PTHR43797:SF2">
    <property type="entry name" value="HOMOCYSTEINE_CYSTEINE SYNTHASE"/>
    <property type="match status" value="1"/>
</dbReference>
<evidence type="ECO:0000256" key="1">
    <source>
        <dbReference type="ARBA" id="ARBA00001933"/>
    </source>
</evidence>